<feature type="chain" id="PRO_5025450663" description="Lipoprotein" evidence="1">
    <location>
        <begin position="25"/>
        <end position="130"/>
    </location>
</feature>
<dbReference type="RefSeq" id="WP_163966356.1">
    <property type="nucleotide sequence ID" value="NZ_JAAIVB010000065.1"/>
</dbReference>
<feature type="signal peptide" evidence="1">
    <location>
        <begin position="1"/>
        <end position="24"/>
    </location>
</feature>
<evidence type="ECO:0008006" key="4">
    <source>
        <dbReference type="Google" id="ProtNLM"/>
    </source>
</evidence>
<name>A0A6B3SQX4_9BURK</name>
<dbReference type="Proteomes" id="UP000482155">
    <property type="component" value="Unassembled WGS sequence"/>
</dbReference>
<proteinExistence type="predicted"/>
<accession>A0A6B3SQX4</accession>
<comment type="caution">
    <text evidence="2">The sequence shown here is derived from an EMBL/GenBank/DDBJ whole genome shotgun (WGS) entry which is preliminary data.</text>
</comment>
<reference evidence="2 3" key="1">
    <citation type="submission" date="2020-02" db="EMBL/GenBank/DDBJ databases">
        <authorList>
            <person name="Kim M.K."/>
        </authorList>
    </citation>
    <scope>NUCLEOTIDE SEQUENCE [LARGE SCALE GENOMIC DNA]</scope>
    <source>
        <strain evidence="2 3">17J57-3</strain>
    </source>
</reference>
<keyword evidence="1" id="KW-0732">Signal</keyword>
<keyword evidence="3" id="KW-1185">Reference proteome</keyword>
<evidence type="ECO:0000313" key="3">
    <source>
        <dbReference type="Proteomes" id="UP000482155"/>
    </source>
</evidence>
<dbReference type="EMBL" id="JAAIVB010000065">
    <property type="protein sequence ID" value="NEX63041.1"/>
    <property type="molecule type" value="Genomic_DNA"/>
</dbReference>
<dbReference type="AlphaFoldDB" id="A0A6B3SQX4"/>
<gene>
    <name evidence="2" type="ORF">G3574_18310</name>
</gene>
<sequence>MKAVRAAAASLALLATAIAAPAFAWPVHHHGSGVRLGLYLGPGWYGPWYYPQPAYPVYPSTVIVQESAPVYIQRAPDGMEGQPPSAPAPMASSPAPGVWYFCAKPEGYYPYVKQCPGGWRQVPAQPSPQP</sequence>
<organism evidence="2 3">
    <name type="scientific">Noviherbaspirillum galbum</name>
    <dbReference type="NCBI Taxonomy" id="2709383"/>
    <lineage>
        <taxon>Bacteria</taxon>
        <taxon>Pseudomonadati</taxon>
        <taxon>Pseudomonadota</taxon>
        <taxon>Betaproteobacteria</taxon>
        <taxon>Burkholderiales</taxon>
        <taxon>Oxalobacteraceae</taxon>
        <taxon>Noviherbaspirillum</taxon>
    </lineage>
</organism>
<evidence type="ECO:0000313" key="2">
    <source>
        <dbReference type="EMBL" id="NEX63041.1"/>
    </source>
</evidence>
<protein>
    <recommendedName>
        <fullName evidence="4">Lipoprotein</fullName>
    </recommendedName>
</protein>
<evidence type="ECO:0000256" key="1">
    <source>
        <dbReference type="SAM" id="SignalP"/>
    </source>
</evidence>